<comment type="caution">
    <text evidence="3">The sequence shown here is derived from an EMBL/GenBank/DDBJ whole genome shotgun (WGS) entry which is preliminary data.</text>
</comment>
<evidence type="ECO:0000256" key="2">
    <source>
        <dbReference type="SAM" id="SignalP"/>
    </source>
</evidence>
<accession>A0ABU1MPP3</accession>
<keyword evidence="3" id="KW-0449">Lipoprotein</keyword>
<gene>
    <name evidence="3" type="ORF">J2792_003203</name>
</gene>
<name>A0ABU1MPP3_9SPHN</name>
<keyword evidence="2" id="KW-0732">Signal</keyword>
<protein>
    <submittedName>
        <fullName evidence="3">PBP1b-binding outer membrane lipoprotein LpoB</fullName>
    </submittedName>
</protein>
<reference evidence="3 4" key="1">
    <citation type="submission" date="2023-07" db="EMBL/GenBank/DDBJ databases">
        <title>Sorghum-associated microbial communities from plants grown in Nebraska, USA.</title>
        <authorList>
            <person name="Schachtman D."/>
        </authorList>
    </citation>
    <scope>NUCLEOTIDE SEQUENCE [LARGE SCALE GENOMIC DNA]</scope>
    <source>
        <strain evidence="3 4">DS1027</strain>
    </source>
</reference>
<organism evidence="3 4">
    <name type="scientific">Novosphingobium capsulatum</name>
    <dbReference type="NCBI Taxonomy" id="13688"/>
    <lineage>
        <taxon>Bacteria</taxon>
        <taxon>Pseudomonadati</taxon>
        <taxon>Pseudomonadota</taxon>
        <taxon>Alphaproteobacteria</taxon>
        <taxon>Sphingomonadales</taxon>
        <taxon>Sphingomonadaceae</taxon>
        <taxon>Novosphingobium</taxon>
    </lineage>
</organism>
<evidence type="ECO:0000313" key="3">
    <source>
        <dbReference type="EMBL" id="MDR6512320.1"/>
    </source>
</evidence>
<feature type="region of interest" description="Disordered" evidence="1">
    <location>
        <begin position="96"/>
        <end position="115"/>
    </location>
</feature>
<dbReference type="PROSITE" id="PS51257">
    <property type="entry name" value="PROKAR_LIPOPROTEIN"/>
    <property type="match status" value="1"/>
</dbReference>
<feature type="signal peptide" evidence="2">
    <location>
        <begin position="1"/>
        <end position="23"/>
    </location>
</feature>
<evidence type="ECO:0000313" key="4">
    <source>
        <dbReference type="Proteomes" id="UP001184150"/>
    </source>
</evidence>
<feature type="chain" id="PRO_5045212696" evidence="2">
    <location>
        <begin position="24"/>
        <end position="115"/>
    </location>
</feature>
<feature type="compositionally biased region" description="Low complexity" evidence="1">
    <location>
        <begin position="48"/>
        <end position="84"/>
    </location>
</feature>
<feature type="region of interest" description="Disordered" evidence="1">
    <location>
        <begin position="25"/>
        <end position="84"/>
    </location>
</feature>
<evidence type="ECO:0000256" key="1">
    <source>
        <dbReference type="SAM" id="MobiDB-lite"/>
    </source>
</evidence>
<dbReference type="Proteomes" id="UP001184150">
    <property type="component" value="Unassembled WGS sequence"/>
</dbReference>
<proteinExistence type="predicted"/>
<sequence>MKKLFPTAIAGAALVAAALSLSACGRSDDASTEASPDNVEMPADELPATDVSAAAPAPVDAPAADPSAAAQTAEDAARSAADNAAAAADAAKAAAAAAEAGDASANGGANSNPKM</sequence>
<dbReference type="EMBL" id="JAVDRD010000009">
    <property type="protein sequence ID" value="MDR6512320.1"/>
    <property type="molecule type" value="Genomic_DNA"/>
</dbReference>
<keyword evidence="4" id="KW-1185">Reference proteome</keyword>
<dbReference type="RefSeq" id="WP_054132703.1">
    <property type="nucleotide sequence ID" value="NZ_CP140000.1"/>
</dbReference>